<dbReference type="VEuPathDB" id="FungiDB:MAN_10638"/>
<comment type="caution">
    <text evidence="1">The sequence shown here is derived from an EMBL/GenBank/DDBJ whole genome shotgun (WGS) entry which is preliminary data.</text>
</comment>
<dbReference type="EMBL" id="AZNF01000028">
    <property type="protein sequence ID" value="KID59468.1"/>
    <property type="molecule type" value="Genomic_DNA"/>
</dbReference>
<reference evidence="1 2" key="1">
    <citation type="journal article" date="2014" name="Proc. Natl. Acad. Sci. U.S.A.">
        <title>Trajectory and genomic determinants of fungal-pathogen speciation and host adaptation.</title>
        <authorList>
            <person name="Hu X."/>
            <person name="Xiao G."/>
            <person name="Zheng P."/>
            <person name="Shang Y."/>
            <person name="Su Y."/>
            <person name="Zhang X."/>
            <person name="Liu X."/>
            <person name="Zhan S."/>
            <person name="St Leger R.J."/>
            <person name="Wang C."/>
        </authorList>
    </citation>
    <scope>NUCLEOTIDE SEQUENCE [LARGE SCALE GENOMIC DNA]</scope>
    <source>
        <strain evidence="1 2">ARSEF 549</strain>
    </source>
</reference>
<dbReference type="OrthoDB" id="4940644at2759"/>
<evidence type="ECO:0000313" key="2">
    <source>
        <dbReference type="Proteomes" id="UP000031186"/>
    </source>
</evidence>
<gene>
    <name evidence="1" type="ORF">MAN_10638</name>
</gene>
<name>A0A0B4EMH7_METAF</name>
<sequence>MNTPPPGFPLPELDVSELDNRLRQLTPEINFPTEIAHSNKWAAELAAYNLDAAFVYGARHTISDKDYWQVEALTLLEAYLRQSQKDRPEAERWRNICVGVEALLKQQDIDTDEHRQSIDNEGYWAVEADCLQLHTARLESELLHGPLELGNTKATSGTKNSSALALKLGKGSNQTCPETPASPAHYWGVFELFLDNNADKIQNYVDELAACSATVHIRESGTLRRPLS</sequence>
<evidence type="ECO:0000313" key="1">
    <source>
        <dbReference type="EMBL" id="KID59468.1"/>
    </source>
</evidence>
<accession>A0A0B4EMH7</accession>
<organism evidence="1 2">
    <name type="scientific">Metarhizium anisopliae (strain ARSEF 549)</name>
    <dbReference type="NCBI Taxonomy" id="3151832"/>
    <lineage>
        <taxon>Eukaryota</taxon>
        <taxon>Fungi</taxon>
        <taxon>Dikarya</taxon>
        <taxon>Ascomycota</taxon>
        <taxon>Pezizomycotina</taxon>
        <taxon>Sordariomycetes</taxon>
        <taxon>Hypocreomycetidae</taxon>
        <taxon>Hypocreales</taxon>
        <taxon>Clavicipitaceae</taxon>
        <taxon>Metarhizium</taxon>
    </lineage>
</organism>
<feature type="non-terminal residue" evidence="1">
    <location>
        <position position="1"/>
    </location>
</feature>
<dbReference type="HOGENOM" id="CLU_105944_0_0_1"/>
<dbReference type="Proteomes" id="UP000031186">
    <property type="component" value="Unassembled WGS sequence"/>
</dbReference>
<proteinExistence type="predicted"/>
<keyword evidence="2" id="KW-1185">Reference proteome</keyword>
<protein>
    <submittedName>
        <fullName evidence="1">Uncharacterized protein</fullName>
    </submittedName>
</protein>
<dbReference type="AlphaFoldDB" id="A0A0B4EMH7"/>